<evidence type="ECO:0000313" key="4">
    <source>
        <dbReference type="EMBL" id="ROG93798.1"/>
    </source>
</evidence>
<reference evidence="3" key="1">
    <citation type="submission" date="2018-07" db="EMBL/GenBank/DDBJ databases">
        <title>Draft genome sequence of Klebsiella pneumoniae K293.</title>
        <authorList>
            <person name="He F."/>
        </authorList>
    </citation>
    <scope>NUCLEOTIDE SEQUENCE</scope>
    <source>
        <strain evidence="3">K293</strain>
    </source>
</reference>
<dbReference type="EMBL" id="VINI01000003">
    <property type="protein sequence ID" value="MSS30168.1"/>
    <property type="molecule type" value="Genomic_DNA"/>
</dbReference>
<evidence type="ECO:0000313" key="2">
    <source>
        <dbReference type="EMBL" id="RBZ20796.1"/>
    </source>
</evidence>
<reference evidence="6 9" key="7">
    <citation type="submission" date="2019-03" db="EMBL/GenBank/DDBJ databases">
        <title>Multidrug-Resistant Klebsiella pneumoniae Clinical Bloodstream Isolates in Shanghai, China.</title>
        <authorList>
            <person name="Wang S."/>
        </authorList>
    </citation>
    <scope>NUCLEOTIDE SEQUENCE [LARGE SCALE GENOMIC DNA]</scope>
    <source>
        <strain evidence="6 9">RJ1071</strain>
    </source>
</reference>
<dbReference type="EMBL" id="SMTN01000013">
    <property type="protein sequence ID" value="TDJ99260.1"/>
    <property type="molecule type" value="Genomic_DNA"/>
</dbReference>
<evidence type="ECO:0000313" key="7">
    <source>
        <dbReference type="Proteomes" id="UP000275975"/>
    </source>
</evidence>
<evidence type="ECO:0000313" key="9">
    <source>
        <dbReference type="Proteomes" id="UP000294951"/>
    </source>
</evidence>
<reference evidence="2" key="3">
    <citation type="submission" date="2018-08" db="EMBL/GenBank/DDBJ databases">
        <title>Klebsiella pneumoniae genome sequencing and assembly.</title>
        <authorList>
            <person name="Martins R.C.R."/>
            <person name="Perdigao-Neto L.V."/>
            <person name="Costa S.F."/>
            <person name="Levin A.S.S."/>
        </authorList>
    </citation>
    <scope>NUCLEOTIDE SEQUENCE</scope>
    <source>
        <strain evidence="2">BC_5001</strain>
    </source>
</reference>
<dbReference type="Proteomes" id="UP000253559">
    <property type="component" value="Unassembled WGS sequence"/>
</dbReference>
<accession>A0A2U0LHR1</accession>
<dbReference type="Proteomes" id="UP000254657">
    <property type="component" value="Unassembled WGS sequence"/>
</dbReference>
<evidence type="ECO:0000313" key="10">
    <source>
        <dbReference type="Proteomes" id="UP000468995"/>
    </source>
</evidence>
<reference evidence="2" key="2">
    <citation type="submission" date="2018-07" db="EMBL/GenBank/DDBJ databases">
        <authorList>
            <person name="Martins R.C."/>
            <person name="Perdigao-Neto L.V."/>
            <person name="Costa S.F."/>
            <person name="Levin A.S.S."/>
        </authorList>
    </citation>
    <scope>NUCLEOTIDE SEQUENCE</scope>
    <source>
        <strain evidence="2">BC_5001</strain>
    </source>
</reference>
<sequence>MLLMTRKYRPSRFIEKRFRPRSRRSPHLTLKLSEIKFFTIQHIQSDVLPFILQLLAVLCCLLR</sequence>
<reference evidence="5 7" key="6">
    <citation type="journal article" date="2019" name="Antimicrob. Agents Chemother.">
        <title>Applying Rapid Whole Genome Sequencing to Predict Phenotypic Antimicrobial Susceptibility Testing Results Among Carbapenem-Resistant Klebsiella pneumoniae Clinical Isolates.</title>
        <authorList>
            <person name="Tamma P.D."/>
            <person name="Fan Y."/>
            <person name="Bergman Y."/>
            <person name="Pertea G."/>
            <person name="Kazmi A."/>
            <person name="Lewis S."/>
            <person name="Carroll K.C."/>
            <person name="Schatz M.C."/>
            <person name="Timp W."/>
            <person name="Simner P.J."/>
        </authorList>
    </citation>
    <scope>NUCLEOTIDE SEQUENCE [LARGE SCALE GENOMIC DNA]</scope>
    <source>
        <strain evidence="5 7">KLPN_104</strain>
    </source>
</reference>
<evidence type="ECO:0000313" key="8">
    <source>
        <dbReference type="Proteomes" id="UP000283322"/>
    </source>
</evidence>
<evidence type="ECO:0000313" key="3">
    <source>
        <dbReference type="EMBL" id="RDT93763.1"/>
    </source>
</evidence>
<dbReference type="Proteomes" id="UP000294951">
    <property type="component" value="Unassembled WGS sequence"/>
</dbReference>
<dbReference type="EMBL" id="QRCF01000008">
    <property type="protein sequence ID" value="RDT93763.1"/>
    <property type="molecule type" value="Genomic_DNA"/>
</dbReference>
<evidence type="ECO:0000313" key="6">
    <source>
        <dbReference type="EMBL" id="TDJ99260.1"/>
    </source>
</evidence>
<dbReference type="AlphaFoldDB" id="A0A2U0LHR1"/>
<reference evidence="1 10" key="8">
    <citation type="submission" date="2019-07" db="EMBL/GenBank/DDBJ databases">
        <title>Genome sequence of OXA-232-producing Klebsiella pneumoniae ST23 from septicemic neonate.</title>
        <authorList>
            <person name="Mukherjee S."/>
            <person name="Naha S."/>
            <person name="Bhadury P."/>
            <person name="Basu S."/>
        </authorList>
    </citation>
    <scope>NUCLEOTIDE SEQUENCE [LARGE SCALE GENOMIC DNA]</scope>
    <source>
        <strain evidence="1 10">EN5275</strain>
    </source>
</reference>
<dbReference type="EMBL" id="MPYG04000138">
    <property type="protein sequence ID" value="ROG93798.1"/>
    <property type="molecule type" value="Genomic_DNA"/>
</dbReference>
<dbReference type="Proteomes" id="UP000283322">
    <property type="component" value="Unassembled WGS sequence"/>
</dbReference>
<protein>
    <submittedName>
        <fullName evidence="4">Uncharacterized protein</fullName>
    </submittedName>
</protein>
<dbReference type="EMBL" id="QOHW01000013">
    <property type="protein sequence ID" value="RBZ20796.1"/>
    <property type="molecule type" value="Genomic_DNA"/>
</dbReference>
<reference evidence="4 8" key="4">
    <citation type="submission" date="2018-10" db="EMBL/GenBank/DDBJ databases">
        <authorList>
            <person name="Vanduin D."/>
            <person name="Fouts D."/>
            <person name="Wright M."/>
            <person name="Sutton G."/>
            <person name="Nguyen K."/>
            <person name="Kreiswirth B."/>
            <person name="Chen L."/>
            <person name="Rojas L."/>
            <person name="Hujer A."/>
            <person name="Hujer K."/>
            <person name="Bonomo R."/>
            <person name="Adams M."/>
        </authorList>
    </citation>
    <scope>NUCLEOTIDE SEQUENCE [LARGE SCALE GENOMIC DNA]</scope>
    <source>
        <strain evidence="4 8">CRK0165</strain>
    </source>
</reference>
<dbReference type="Proteomes" id="UP000275975">
    <property type="component" value="Unassembled WGS sequence"/>
</dbReference>
<proteinExistence type="predicted"/>
<dbReference type="EMBL" id="RDAM01000001">
    <property type="protein sequence ID" value="RRF09426.1"/>
    <property type="molecule type" value="Genomic_DNA"/>
</dbReference>
<name>A0A2U0LHR1_KLEPN</name>
<organism evidence="4 8">
    <name type="scientific">Klebsiella pneumoniae</name>
    <dbReference type="NCBI Taxonomy" id="573"/>
    <lineage>
        <taxon>Bacteria</taxon>
        <taxon>Pseudomonadati</taxon>
        <taxon>Pseudomonadota</taxon>
        <taxon>Gammaproteobacteria</taxon>
        <taxon>Enterobacterales</taxon>
        <taxon>Enterobacteriaceae</taxon>
        <taxon>Klebsiella/Raoultella group</taxon>
        <taxon>Klebsiella</taxon>
        <taxon>Klebsiella pneumoniae complex</taxon>
    </lineage>
</organism>
<reference evidence="5" key="5">
    <citation type="submission" date="2018-10" db="EMBL/GenBank/DDBJ databases">
        <authorList>
            <person name="Fan Y."/>
            <person name="Timp W."/>
            <person name="Bergman Y."/>
            <person name="Tamma P."/>
            <person name="Simner P."/>
        </authorList>
    </citation>
    <scope>NUCLEOTIDE SEQUENCE</scope>
    <source>
        <strain evidence="5">KLPN_104</strain>
    </source>
</reference>
<comment type="caution">
    <text evidence="4">The sequence shown here is derived from an EMBL/GenBank/DDBJ whole genome shotgun (WGS) entry which is preliminary data.</text>
</comment>
<gene>
    <name evidence="4" type="ORF">BL124_00018090</name>
    <name evidence="2" type="ORF">DM078_17560</name>
    <name evidence="3" type="ORF">DW286_10180</name>
    <name evidence="6" type="ORF">E1814_15440</name>
    <name evidence="5" type="ORF">EAO17_26240</name>
    <name evidence="1" type="ORF">FME62_05100</name>
</gene>
<evidence type="ECO:0000313" key="5">
    <source>
        <dbReference type="EMBL" id="RRF09426.1"/>
    </source>
</evidence>
<dbReference type="Proteomes" id="UP000468995">
    <property type="component" value="Unassembled WGS sequence"/>
</dbReference>
<evidence type="ECO:0000313" key="1">
    <source>
        <dbReference type="EMBL" id="MSS30168.1"/>
    </source>
</evidence>